<dbReference type="Proteomes" id="UP001282474">
    <property type="component" value="Unassembled WGS sequence"/>
</dbReference>
<evidence type="ECO:0000256" key="1">
    <source>
        <dbReference type="SAM" id="MobiDB-lite"/>
    </source>
</evidence>
<dbReference type="Pfam" id="PF19590">
    <property type="entry name" value="TrbL_3"/>
    <property type="match status" value="1"/>
</dbReference>
<protein>
    <recommendedName>
        <fullName evidence="5">TrbL/VirB6 plasmid conjugal transfer protein</fullName>
    </recommendedName>
</protein>
<proteinExistence type="predicted"/>
<feature type="compositionally biased region" description="Gly residues" evidence="1">
    <location>
        <begin position="312"/>
        <end position="322"/>
    </location>
</feature>
<dbReference type="RefSeq" id="WP_319677987.1">
    <property type="nucleotide sequence ID" value="NZ_JARAWG010000008.1"/>
</dbReference>
<sequence>MACSWKLYDCVIEEGGKQFTEGAVVVFAKAIGDGAAEVLKALNGVWLNIDVEDPAGNGGGHGQAAAGSAIGQITAEVNWIVAYVAVASLLLAAIRMAVDRKGQSMRQAFMGMWKVILVGAASVPVVTALMKASDAYAKDVYARSNLGDKATEMLGVLTLNQPGLVLIFGLLVMLSSFVQIVLMYIRIGVLIMLVGTLPLAAASSMTGWGEGWWKKHIGWLAAWLLYKPAAALIIYSATSMTKDTQKLDQVIAGMGMLILAVFALPALLKLIVPATAALGGTSGGTVAMGVANNMASGAVSIAGSAVGAAGQSGGGGGGGSTGPQGSPSSGAGSSAGAGAGGAGGAGAAAGTAAAGAATAGGAGGAGAAAGTAAAGAATAGAAVAVQAAAVVVQTGMQAASEIAGSLDDNDGMKGHNQ</sequence>
<feature type="transmembrane region" description="Helical" evidence="2">
    <location>
        <begin position="189"/>
        <end position="208"/>
    </location>
</feature>
<evidence type="ECO:0000313" key="3">
    <source>
        <dbReference type="EMBL" id="MDX3036748.1"/>
    </source>
</evidence>
<keyword evidence="2" id="KW-0472">Membrane</keyword>
<feature type="transmembrane region" description="Helical" evidence="2">
    <location>
        <begin position="110"/>
        <end position="130"/>
    </location>
</feature>
<evidence type="ECO:0008006" key="5">
    <source>
        <dbReference type="Google" id="ProtNLM"/>
    </source>
</evidence>
<keyword evidence="2" id="KW-1133">Transmembrane helix</keyword>
<feature type="transmembrane region" description="Helical" evidence="2">
    <location>
        <begin position="250"/>
        <end position="268"/>
    </location>
</feature>
<reference evidence="3 4" key="1">
    <citation type="journal article" date="2023" name="Microb. Genom.">
        <title>Mesoterricola silvestris gen. nov., sp. nov., Mesoterricola sediminis sp. nov., Geothrix oryzae sp. nov., Geothrix edaphica sp. nov., Geothrix rubra sp. nov., and Geothrix limicola sp. nov., six novel members of Acidobacteriota isolated from soils.</title>
        <authorList>
            <person name="Weisberg A.J."/>
            <person name="Pearce E."/>
            <person name="Kramer C.G."/>
            <person name="Chang J.H."/>
            <person name="Clarke C.R."/>
        </authorList>
    </citation>
    <scope>NUCLEOTIDE SEQUENCE [LARGE SCALE GENOMIC DNA]</scope>
    <source>
        <strain evidence="3 4">NE20-4-1</strain>
    </source>
</reference>
<feature type="compositionally biased region" description="Low complexity" evidence="1">
    <location>
        <begin position="323"/>
        <end position="332"/>
    </location>
</feature>
<feature type="transmembrane region" description="Helical" evidence="2">
    <location>
        <begin position="220"/>
        <end position="238"/>
    </location>
</feature>
<comment type="caution">
    <text evidence="3">The sequence shown here is derived from an EMBL/GenBank/DDBJ whole genome shotgun (WGS) entry which is preliminary data.</text>
</comment>
<keyword evidence="2" id="KW-0812">Transmembrane</keyword>
<organism evidence="3 4">
    <name type="scientific">Streptomyces caniscabiei</name>
    <dbReference type="NCBI Taxonomy" id="2746961"/>
    <lineage>
        <taxon>Bacteria</taxon>
        <taxon>Bacillati</taxon>
        <taxon>Actinomycetota</taxon>
        <taxon>Actinomycetes</taxon>
        <taxon>Kitasatosporales</taxon>
        <taxon>Streptomycetaceae</taxon>
        <taxon>Streptomyces</taxon>
    </lineage>
</organism>
<keyword evidence="4" id="KW-1185">Reference proteome</keyword>
<evidence type="ECO:0000313" key="4">
    <source>
        <dbReference type="Proteomes" id="UP001282474"/>
    </source>
</evidence>
<name>A0ABU4ML91_9ACTN</name>
<dbReference type="EMBL" id="JARAWJ010000003">
    <property type="protein sequence ID" value="MDX3036748.1"/>
    <property type="molecule type" value="Genomic_DNA"/>
</dbReference>
<feature type="transmembrane region" description="Helical" evidence="2">
    <location>
        <begin position="163"/>
        <end position="182"/>
    </location>
</feature>
<evidence type="ECO:0000256" key="2">
    <source>
        <dbReference type="SAM" id="Phobius"/>
    </source>
</evidence>
<feature type="transmembrane region" description="Helical" evidence="2">
    <location>
        <begin position="80"/>
        <end position="98"/>
    </location>
</feature>
<gene>
    <name evidence="3" type="ORF">PV383_06120</name>
</gene>
<feature type="region of interest" description="Disordered" evidence="1">
    <location>
        <begin position="312"/>
        <end position="336"/>
    </location>
</feature>
<dbReference type="InterPro" id="IPR045782">
    <property type="entry name" value="TrbL_3"/>
</dbReference>
<accession>A0ABU4ML91</accession>